<evidence type="ECO:0000256" key="1">
    <source>
        <dbReference type="ARBA" id="ARBA00004975"/>
    </source>
</evidence>
<evidence type="ECO:0000259" key="9">
    <source>
        <dbReference type="Pfam" id="PF02729"/>
    </source>
</evidence>
<name>A0A6V8JZ30_9ACTN</name>
<feature type="binding site" evidence="7">
    <location>
        <begin position="265"/>
        <end position="266"/>
    </location>
    <ligand>
        <name>carbamoyl phosphate</name>
        <dbReference type="ChEBI" id="CHEBI:58228"/>
    </ligand>
</feature>
<feature type="binding site" evidence="7">
    <location>
        <begin position="229"/>
        <end position="230"/>
    </location>
    <ligand>
        <name>L-ornithine</name>
        <dbReference type="ChEBI" id="CHEBI:46911"/>
    </ligand>
</feature>
<comment type="subcellular location">
    <subcellularLocation>
        <location evidence="7">Cytoplasm</location>
    </subcellularLocation>
</comment>
<comment type="similarity">
    <text evidence="2 7">Belongs to the aspartate/ornithine carbamoyltransferase superfamily. OTCase family.</text>
</comment>
<comment type="catalytic activity">
    <reaction evidence="6 7">
        <text>carbamoyl phosphate + L-ornithine = L-citrulline + phosphate + H(+)</text>
        <dbReference type="Rhea" id="RHEA:19513"/>
        <dbReference type="ChEBI" id="CHEBI:15378"/>
        <dbReference type="ChEBI" id="CHEBI:43474"/>
        <dbReference type="ChEBI" id="CHEBI:46911"/>
        <dbReference type="ChEBI" id="CHEBI:57743"/>
        <dbReference type="ChEBI" id="CHEBI:58228"/>
        <dbReference type="EC" id="2.1.3.3"/>
    </reaction>
</comment>
<dbReference type="EC" id="2.1.3.3" evidence="3 7"/>
<feature type="binding site" evidence="7">
    <location>
        <position position="161"/>
    </location>
    <ligand>
        <name>L-ornithine</name>
        <dbReference type="ChEBI" id="CHEBI:46911"/>
    </ligand>
</feature>
<dbReference type="GO" id="GO:0019240">
    <property type="term" value="P:citrulline biosynthetic process"/>
    <property type="evidence" value="ECO:0007669"/>
    <property type="project" value="TreeGrafter"/>
</dbReference>
<dbReference type="NCBIfam" id="TIGR00658">
    <property type="entry name" value="orni_carb_tr"/>
    <property type="match status" value="1"/>
</dbReference>
<feature type="binding site" evidence="7">
    <location>
        <position position="102"/>
    </location>
    <ligand>
        <name>carbamoyl phosphate</name>
        <dbReference type="ChEBI" id="CHEBI:58228"/>
    </ligand>
</feature>
<keyword evidence="5 7" id="KW-0808">Transferase</keyword>
<dbReference type="HAMAP" id="MF_01109">
    <property type="entry name" value="OTCase"/>
    <property type="match status" value="1"/>
</dbReference>
<evidence type="ECO:0000256" key="2">
    <source>
        <dbReference type="ARBA" id="ARBA00007805"/>
    </source>
</evidence>
<evidence type="ECO:0000313" key="10">
    <source>
        <dbReference type="EMBL" id="GFJ76544.1"/>
    </source>
</evidence>
<dbReference type="InterPro" id="IPR024904">
    <property type="entry name" value="OTCase_ArgI"/>
</dbReference>
<dbReference type="FunFam" id="3.40.50.1370:FF:000008">
    <property type="entry name" value="Ornithine carbamoyltransferase"/>
    <property type="match status" value="1"/>
</dbReference>
<dbReference type="InterPro" id="IPR006132">
    <property type="entry name" value="Asp/Orn_carbamoyltranf_P-bd"/>
</dbReference>
<dbReference type="PANTHER" id="PTHR45753:SF3">
    <property type="entry name" value="ORNITHINE TRANSCARBAMYLASE, MITOCHONDRIAL"/>
    <property type="match status" value="1"/>
</dbReference>
<dbReference type="GO" id="GO:0004585">
    <property type="term" value="F:ornithine carbamoyltransferase activity"/>
    <property type="evidence" value="ECO:0007669"/>
    <property type="project" value="UniProtKB-UniRule"/>
</dbReference>
<organism evidence="10 11">
    <name type="scientific">Phytohabitans houttuyneae</name>
    <dbReference type="NCBI Taxonomy" id="1076126"/>
    <lineage>
        <taxon>Bacteria</taxon>
        <taxon>Bacillati</taxon>
        <taxon>Actinomycetota</taxon>
        <taxon>Actinomycetes</taxon>
        <taxon>Micromonosporales</taxon>
        <taxon>Micromonosporaceae</taxon>
    </lineage>
</organism>
<proteinExistence type="inferred from homology"/>
<dbReference type="GO" id="GO:0042450">
    <property type="term" value="P:L-arginine biosynthetic process via ornithine"/>
    <property type="evidence" value="ECO:0007669"/>
    <property type="project" value="UniProtKB-UniRule"/>
</dbReference>
<dbReference type="InterPro" id="IPR006131">
    <property type="entry name" value="Asp_carbamoyltransf_Asp/Orn-bd"/>
</dbReference>
<dbReference type="InterPro" id="IPR036901">
    <property type="entry name" value="Asp/Orn_carbamoylTrfase_sf"/>
</dbReference>
<dbReference type="InterPro" id="IPR002292">
    <property type="entry name" value="Orn/put_carbamltrans"/>
</dbReference>
<feature type="binding site" evidence="7">
    <location>
        <position position="225"/>
    </location>
    <ligand>
        <name>L-ornithine</name>
        <dbReference type="ChEBI" id="CHEBI:46911"/>
    </ligand>
</feature>
<gene>
    <name evidence="10" type="primary">argF</name>
    <name evidence="10" type="ORF">Phou_007240</name>
</gene>
<evidence type="ECO:0000256" key="6">
    <source>
        <dbReference type="ARBA" id="ARBA00048772"/>
    </source>
</evidence>
<dbReference type="Gene3D" id="3.40.50.1370">
    <property type="entry name" value="Aspartate/ornithine carbamoyltransferase"/>
    <property type="match status" value="2"/>
</dbReference>
<dbReference type="PRINTS" id="PR00100">
    <property type="entry name" value="AOTCASE"/>
</dbReference>
<comment type="pathway">
    <text evidence="1">Amino-acid biosynthesis; L-arginine biosynthesis; L-arginine from L-ornithine and carbamoyl phosphate: step 1/3.</text>
</comment>
<dbReference type="AlphaFoldDB" id="A0A6V8JZ30"/>
<comment type="caution">
    <text evidence="10">The sequence shown here is derived from an EMBL/GenBank/DDBJ whole genome shotgun (WGS) entry which is preliminary data.</text>
</comment>
<reference evidence="10 11" key="2">
    <citation type="submission" date="2020-03" db="EMBL/GenBank/DDBJ databases">
        <authorList>
            <person name="Ichikawa N."/>
            <person name="Kimura A."/>
            <person name="Kitahashi Y."/>
            <person name="Uohara A."/>
        </authorList>
    </citation>
    <scope>NUCLEOTIDE SEQUENCE [LARGE SCALE GENOMIC DNA]</scope>
    <source>
        <strain evidence="10 11">NBRC 108639</strain>
    </source>
</reference>
<feature type="domain" description="Aspartate/ornithine carbamoyltransferase carbamoyl-P binding" evidence="9">
    <location>
        <begin position="4"/>
        <end position="142"/>
    </location>
</feature>
<feature type="binding site" evidence="7">
    <location>
        <begin position="129"/>
        <end position="132"/>
    </location>
    <ligand>
        <name>carbamoyl phosphate</name>
        <dbReference type="ChEBI" id="CHEBI:58228"/>
    </ligand>
</feature>
<dbReference type="Proteomes" id="UP000482800">
    <property type="component" value="Unassembled WGS sequence"/>
</dbReference>
<dbReference type="Pfam" id="PF02729">
    <property type="entry name" value="OTCace_N"/>
    <property type="match status" value="1"/>
</dbReference>
<evidence type="ECO:0000313" key="11">
    <source>
        <dbReference type="Proteomes" id="UP000482800"/>
    </source>
</evidence>
<dbReference type="InterPro" id="IPR006130">
    <property type="entry name" value="Asp/Orn_carbamoylTrfase"/>
</dbReference>
<evidence type="ECO:0000256" key="5">
    <source>
        <dbReference type="ARBA" id="ARBA00022679"/>
    </source>
</evidence>
<dbReference type="PANTHER" id="PTHR45753">
    <property type="entry name" value="ORNITHINE CARBAMOYLTRANSFERASE, MITOCHONDRIAL"/>
    <property type="match status" value="1"/>
</dbReference>
<reference evidence="10 11" key="1">
    <citation type="submission" date="2020-03" db="EMBL/GenBank/DDBJ databases">
        <title>Whole genome shotgun sequence of Phytohabitans houttuyneae NBRC 108639.</title>
        <authorList>
            <person name="Komaki H."/>
            <person name="Tamura T."/>
        </authorList>
    </citation>
    <scope>NUCLEOTIDE SEQUENCE [LARGE SCALE GENOMIC DNA]</scope>
    <source>
        <strain evidence="10 11">NBRC 108639</strain>
    </source>
</reference>
<keyword evidence="7" id="KW-0963">Cytoplasm</keyword>
<dbReference type="Pfam" id="PF00185">
    <property type="entry name" value="OTCace"/>
    <property type="match status" value="1"/>
</dbReference>
<dbReference type="SUPFAM" id="SSF53671">
    <property type="entry name" value="Aspartate/ornithine carbamoyltransferase"/>
    <property type="match status" value="1"/>
</dbReference>
<accession>A0A6V8JZ30</accession>
<evidence type="ECO:0000256" key="7">
    <source>
        <dbReference type="HAMAP-Rule" id="MF_01109"/>
    </source>
</evidence>
<dbReference type="PRINTS" id="PR00102">
    <property type="entry name" value="OTCASE"/>
</dbReference>
<dbReference type="RefSeq" id="WP_173053476.1">
    <property type="nucleotide sequence ID" value="NZ_BAABGO010000065.1"/>
</dbReference>
<protein>
    <recommendedName>
        <fullName evidence="4 7">Ornithine carbamoyltransferase</fullName>
        <shortName evidence="7">OTCase</shortName>
        <ecNumber evidence="3 7">2.1.3.3</ecNumber>
    </recommendedName>
</protein>
<keyword evidence="11" id="KW-1185">Reference proteome</keyword>
<dbReference type="GO" id="GO:0005737">
    <property type="term" value="C:cytoplasm"/>
    <property type="evidence" value="ECO:0007669"/>
    <property type="project" value="UniProtKB-SubCell"/>
</dbReference>
<evidence type="ECO:0000256" key="4">
    <source>
        <dbReference type="ARBA" id="ARBA00016634"/>
    </source>
</evidence>
<dbReference type="EMBL" id="BLPF01000001">
    <property type="protein sequence ID" value="GFJ76544.1"/>
    <property type="molecule type" value="Genomic_DNA"/>
</dbReference>
<sequence>MSVRHFLRDDDLSPGEQEAVLDLAAAMKADRFAFTPLAGPRSVAVLFDKQSLRTRFSFDVGIAELGGHPIVVDTQGTHFGRGETLGDAARVLSRYVSAIVMRTFGDERLAEVAAGATVPVVNALTDGFHPCQLLADLLTVRERCGGTAGRTLAYVGDAGNNMAHSYLLAGVTAGMHVRVAGPPGYDPLPSIVSRADEIAAWTGGSTQVLRDPHEAVDGADVVATDTWTSMGQEKDGRDRLTPFWPYQINKDLLAAAAPGAVVLHCLPAHRGEEITDDVMDGPQSAVVDQAENRLHAQKALLAWLLSAGDAR</sequence>
<comment type="caution">
    <text evidence="7">Lacks conserved residue(s) required for the propagation of feature annotation.</text>
</comment>
<dbReference type="GO" id="GO:0016597">
    <property type="term" value="F:amino acid binding"/>
    <property type="evidence" value="ECO:0007669"/>
    <property type="project" value="InterPro"/>
</dbReference>
<feature type="binding site" evidence="7">
    <location>
        <position position="293"/>
    </location>
    <ligand>
        <name>carbamoyl phosphate</name>
        <dbReference type="ChEBI" id="CHEBI:58228"/>
    </ligand>
</feature>
<feature type="domain" description="Aspartate/ornithine carbamoyltransferase Asp/Orn-binding" evidence="8">
    <location>
        <begin position="149"/>
        <end position="304"/>
    </location>
</feature>
<dbReference type="NCBIfam" id="NF001986">
    <property type="entry name" value="PRK00779.1"/>
    <property type="match status" value="1"/>
</dbReference>
<evidence type="ECO:0000256" key="3">
    <source>
        <dbReference type="ARBA" id="ARBA00013007"/>
    </source>
</evidence>
<evidence type="ECO:0000259" key="8">
    <source>
        <dbReference type="Pfam" id="PF00185"/>
    </source>
</evidence>